<name>A0ACB7FLS5_NIBAL</name>
<evidence type="ECO:0000313" key="2">
    <source>
        <dbReference type="Proteomes" id="UP000805704"/>
    </source>
</evidence>
<dbReference type="EMBL" id="CM024798">
    <property type="protein sequence ID" value="KAG8014076.1"/>
    <property type="molecule type" value="Genomic_DNA"/>
</dbReference>
<keyword evidence="2" id="KW-1185">Reference proteome</keyword>
<sequence>MQPVTRMTAATAANGGRERGREDEEEQGGFEHSAQPKTITYAPPMLDTKTGRGANTEDARGIQGFILCLVSALEKHGTSDRKRRRRNMKNETRGNK</sequence>
<dbReference type="Proteomes" id="UP000805704">
    <property type="component" value="Chromosome 10"/>
</dbReference>
<reference evidence="1" key="1">
    <citation type="submission" date="2020-04" db="EMBL/GenBank/DDBJ databases">
        <title>A chromosome-scale assembly and high-density genetic map of the yellow drum (Nibea albiflora) genome.</title>
        <authorList>
            <person name="Xu D."/>
            <person name="Zhang W."/>
            <person name="Chen R."/>
            <person name="Tan P."/>
            <person name="Wang L."/>
            <person name="Song H."/>
            <person name="Tian L."/>
            <person name="Zhu Q."/>
            <person name="Wang B."/>
        </authorList>
    </citation>
    <scope>NUCLEOTIDE SEQUENCE</scope>
    <source>
        <strain evidence="1">ZJHYS-2018</strain>
    </source>
</reference>
<accession>A0ACB7FLS5</accession>
<comment type="caution">
    <text evidence="1">The sequence shown here is derived from an EMBL/GenBank/DDBJ whole genome shotgun (WGS) entry which is preliminary data.</text>
</comment>
<proteinExistence type="predicted"/>
<organism evidence="1 2">
    <name type="scientific">Nibea albiflora</name>
    <name type="common">Yellow drum</name>
    <name type="synonym">Corvina albiflora</name>
    <dbReference type="NCBI Taxonomy" id="240163"/>
    <lineage>
        <taxon>Eukaryota</taxon>
        <taxon>Metazoa</taxon>
        <taxon>Chordata</taxon>
        <taxon>Craniata</taxon>
        <taxon>Vertebrata</taxon>
        <taxon>Euteleostomi</taxon>
        <taxon>Actinopterygii</taxon>
        <taxon>Neopterygii</taxon>
        <taxon>Teleostei</taxon>
        <taxon>Neoteleostei</taxon>
        <taxon>Acanthomorphata</taxon>
        <taxon>Eupercaria</taxon>
        <taxon>Sciaenidae</taxon>
        <taxon>Nibea</taxon>
    </lineage>
</organism>
<evidence type="ECO:0000313" key="1">
    <source>
        <dbReference type="EMBL" id="KAG8014076.1"/>
    </source>
</evidence>
<gene>
    <name evidence="1" type="ORF">GBF38_016368</name>
</gene>
<protein>
    <submittedName>
        <fullName evidence="1">Uncharacterized protein</fullName>
    </submittedName>
</protein>